<proteinExistence type="predicted"/>
<accession>W9HG86</accession>
<organism evidence="1 2">
    <name type="scientific">Fusarium oxysporum NRRL 32931</name>
    <dbReference type="NCBI Taxonomy" id="660029"/>
    <lineage>
        <taxon>Eukaryota</taxon>
        <taxon>Fungi</taxon>
        <taxon>Dikarya</taxon>
        <taxon>Ascomycota</taxon>
        <taxon>Pezizomycotina</taxon>
        <taxon>Sordariomycetes</taxon>
        <taxon>Hypocreomycetidae</taxon>
        <taxon>Hypocreales</taxon>
        <taxon>Nectriaceae</taxon>
        <taxon>Fusarium</taxon>
        <taxon>Fusarium oxysporum species complex</taxon>
    </lineage>
</organism>
<sequence>MATGLYQTCVSLSTLVIKVMRHSLLRQAVSTNYICILVDEKNEASYRWRESHMWRLGIPIIHYGNEVIDWTGASGRMKGEVTAYSQPTLTGSYGVLALKAFEPFLDWAPGRVG</sequence>
<dbReference type="HOGENOM" id="CLU_2386222_0_0_1"/>
<name>W9HG86_FUSOX</name>
<gene>
    <name evidence="1" type="ORF">FOYG_16916</name>
</gene>
<reference evidence="1 2" key="1">
    <citation type="submission" date="2011-06" db="EMBL/GenBank/DDBJ databases">
        <title>The Genome Sequence of Fusarium oxysporum FOSC 3-a.</title>
        <authorList>
            <consortium name="The Broad Institute Genome Sequencing Platform"/>
            <person name="Ma L.-J."/>
            <person name="Gale L.R."/>
            <person name="Schwartz D.C."/>
            <person name="Zhou S."/>
            <person name="Corby-Kistler H."/>
            <person name="Young S.K."/>
            <person name="Zeng Q."/>
            <person name="Gargeya S."/>
            <person name="Fitzgerald M."/>
            <person name="Haas B."/>
            <person name="Abouelleil A."/>
            <person name="Alvarado L."/>
            <person name="Arachchi H.M."/>
            <person name="Berlin A."/>
            <person name="Brown A."/>
            <person name="Chapman S.B."/>
            <person name="Chen Z."/>
            <person name="Dunbar C."/>
            <person name="Freedman E."/>
            <person name="Gearin G."/>
            <person name="Gellesch M."/>
            <person name="Goldberg J."/>
            <person name="Griggs A."/>
            <person name="Gujja S."/>
            <person name="Heiman D."/>
            <person name="Howarth C."/>
            <person name="Larson L."/>
            <person name="Lui A."/>
            <person name="MacDonald P.J.P."/>
            <person name="Mehta T."/>
            <person name="Montmayeur A."/>
            <person name="Murphy C."/>
            <person name="Neiman D."/>
            <person name="Pearson M."/>
            <person name="Priest M."/>
            <person name="Roberts A."/>
            <person name="Saif S."/>
            <person name="Shea T."/>
            <person name="Shenoy N."/>
            <person name="Sisk P."/>
            <person name="Stolte C."/>
            <person name="Sykes S."/>
            <person name="Wortman J."/>
            <person name="Nusbaum C."/>
            <person name="Birren B."/>
        </authorList>
    </citation>
    <scope>NUCLEOTIDE SEQUENCE [LARGE SCALE GENOMIC DNA]</scope>
    <source>
        <strain evidence="2">FOSC 3-a</strain>
    </source>
</reference>
<dbReference type="Proteomes" id="UP000030753">
    <property type="component" value="Unassembled WGS sequence"/>
</dbReference>
<evidence type="ECO:0000313" key="2">
    <source>
        <dbReference type="Proteomes" id="UP000030753"/>
    </source>
</evidence>
<dbReference type="EMBL" id="JH717852">
    <property type="protein sequence ID" value="EWY79975.1"/>
    <property type="molecule type" value="Genomic_DNA"/>
</dbReference>
<protein>
    <submittedName>
        <fullName evidence="1">Uncharacterized protein</fullName>
    </submittedName>
</protein>
<dbReference type="AlphaFoldDB" id="W9HG86"/>
<evidence type="ECO:0000313" key="1">
    <source>
        <dbReference type="EMBL" id="EWY79975.1"/>
    </source>
</evidence>